<organism evidence="2 3">
    <name type="scientific">Pedobacter frigidisoli</name>
    <dbReference type="NCBI Taxonomy" id="2530455"/>
    <lineage>
        <taxon>Bacteria</taxon>
        <taxon>Pseudomonadati</taxon>
        <taxon>Bacteroidota</taxon>
        <taxon>Sphingobacteriia</taxon>
        <taxon>Sphingobacteriales</taxon>
        <taxon>Sphingobacteriaceae</taxon>
        <taxon>Pedobacter</taxon>
    </lineage>
</organism>
<accession>A0A4R0NYN3</accession>
<reference evidence="2 3" key="1">
    <citation type="submission" date="2019-02" db="EMBL/GenBank/DDBJ databases">
        <title>Pedobacter sp. RP-3-11 sp. nov., isolated from Arctic soil.</title>
        <authorList>
            <person name="Dahal R.H."/>
        </authorList>
    </citation>
    <scope>NUCLEOTIDE SEQUENCE [LARGE SCALE GENOMIC DNA]</scope>
    <source>
        <strain evidence="2 3">RP-3-11</strain>
    </source>
</reference>
<dbReference type="GO" id="GO:0055085">
    <property type="term" value="P:transmembrane transport"/>
    <property type="evidence" value="ECO:0007669"/>
    <property type="project" value="InterPro"/>
</dbReference>
<proteinExistence type="predicted"/>
<dbReference type="AlphaFoldDB" id="A0A4R0NYN3"/>
<protein>
    <recommendedName>
        <fullName evidence="1">TonB C-terminal domain-containing protein</fullName>
    </recommendedName>
</protein>
<sequence length="253" mass="28845">MRNLLITLSMLCTSQFLKAQKVGDSTISYMDTINIHGKIIDEMGKPVNNALVFSETFDQNKNYIKTASDSLGLFSLSGIKPTDLIRVRTKSIAIVKPLNGSRFLLIEMLPQEIRKLNNYPVAFNVSAKRLLPKKKYQYKYNRKDTTVYDFHPFGYPKLAEYPGGIRKFYDFVKANIKYPQKAVKNNIEGMVAIRFTIDNLGGYKNFVVLQDLGFGCAEELIRVILSSKKWIPASNGFTVEQIFTIEIPFKLDD</sequence>
<dbReference type="PROSITE" id="PS52015">
    <property type="entry name" value="TONB_CTD"/>
    <property type="match status" value="1"/>
</dbReference>
<dbReference type="EMBL" id="SJSN01000011">
    <property type="protein sequence ID" value="TCD07149.1"/>
    <property type="molecule type" value="Genomic_DNA"/>
</dbReference>
<dbReference type="InterPro" id="IPR008969">
    <property type="entry name" value="CarboxyPept-like_regulatory"/>
</dbReference>
<keyword evidence="3" id="KW-1185">Reference proteome</keyword>
<dbReference type="RefSeq" id="WP_131560362.1">
    <property type="nucleotide sequence ID" value="NZ_SJSN01000011.1"/>
</dbReference>
<feature type="domain" description="TonB C-terminal" evidence="1">
    <location>
        <begin position="163"/>
        <end position="253"/>
    </location>
</feature>
<comment type="caution">
    <text evidence="2">The sequence shown here is derived from an EMBL/GenBank/DDBJ whole genome shotgun (WGS) entry which is preliminary data.</text>
</comment>
<dbReference type="SUPFAM" id="SSF49464">
    <property type="entry name" value="Carboxypeptidase regulatory domain-like"/>
    <property type="match status" value="1"/>
</dbReference>
<dbReference type="InterPro" id="IPR037682">
    <property type="entry name" value="TonB_C"/>
</dbReference>
<evidence type="ECO:0000313" key="2">
    <source>
        <dbReference type="EMBL" id="TCD07149.1"/>
    </source>
</evidence>
<dbReference type="SUPFAM" id="SSF74653">
    <property type="entry name" value="TolA/TonB C-terminal domain"/>
    <property type="match status" value="1"/>
</dbReference>
<evidence type="ECO:0000313" key="3">
    <source>
        <dbReference type="Proteomes" id="UP000291485"/>
    </source>
</evidence>
<dbReference type="Proteomes" id="UP000291485">
    <property type="component" value="Unassembled WGS sequence"/>
</dbReference>
<dbReference type="Pfam" id="PF03544">
    <property type="entry name" value="TonB_C"/>
    <property type="match status" value="1"/>
</dbReference>
<dbReference type="Gene3D" id="3.30.1150.10">
    <property type="match status" value="1"/>
</dbReference>
<gene>
    <name evidence="2" type="ORF">EZ449_15275</name>
</gene>
<dbReference type="OrthoDB" id="1112758at2"/>
<name>A0A4R0NYN3_9SPHI</name>
<evidence type="ECO:0000259" key="1">
    <source>
        <dbReference type="PROSITE" id="PS52015"/>
    </source>
</evidence>